<organism evidence="7 8">
    <name type="scientific">Allacma fusca</name>
    <dbReference type="NCBI Taxonomy" id="39272"/>
    <lineage>
        <taxon>Eukaryota</taxon>
        <taxon>Metazoa</taxon>
        <taxon>Ecdysozoa</taxon>
        <taxon>Arthropoda</taxon>
        <taxon>Hexapoda</taxon>
        <taxon>Collembola</taxon>
        <taxon>Symphypleona</taxon>
        <taxon>Sminthuridae</taxon>
        <taxon>Allacma</taxon>
    </lineage>
</organism>
<dbReference type="AlphaFoldDB" id="A0A8J2KDG2"/>
<dbReference type="EMBL" id="CAJVCH010317431">
    <property type="protein sequence ID" value="CAG7786412.1"/>
    <property type="molecule type" value="Genomic_DNA"/>
</dbReference>
<dbReference type="PANTHER" id="PTHR46481">
    <property type="entry name" value="ZINC FINGER BED DOMAIN-CONTAINING PROTEIN 4"/>
    <property type="match status" value="1"/>
</dbReference>
<dbReference type="GO" id="GO:0008270">
    <property type="term" value="F:zinc ion binding"/>
    <property type="evidence" value="ECO:0007669"/>
    <property type="project" value="UniProtKB-KW"/>
</dbReference>
<dbReference type="Proteomes" id="UP000708208">
    <property type="component" value="Unassembled WGS sequence"/>
</dbReference>
<keyword evidence="2" id="KW-0479">Metal-binding</keyword>
<keyword evidence="4" id="KW-0862">Zinc</keyword>
<evidence type="ECO:0000313" key="7">
    <source>
        <dbReference type="EMBL" id="CAG7786412.1"/>
    </source>
</evidence>
<protein>
    <submittedName>
        <fullName evidence="7">Uncharacterized protein</fullName>
    </submittedName>
</protein>
<evidence type="ECO:0000313" key="8">
    <source>
        <dbReference type="Proteomes" id="UP000708208"/>
    </source>
</evidence>
<evidence type="ECO:0000256" key="4">
    <source>
        <dbReference type="ARBA" id="ARBA00022833"/>
    </source>
</evidence>
<evidence type="ECO:0000256" key="3">
    <source>
        <dbReference type="ARBA" id="ARBA00022771"/>
    </source>
</evidence>
<feature type="compositionally biased region" description="Basic and acidic residues" evidence="6">
    <location>
        <begin position="1"/>
        <end position="10"/>
    </location>
</feature>
<comment type="caution">
    <text evidence="7">The sequence shown here is derived from an EMBL/GenBank/DDBJ whole genome shotgun (WGS) entry which is preliminary data.</text>
</comment>
<dbReference type="GO" id="GO:0005634">
    <property type="term" value="C:nucleus"/>
    <property type="evidence" value="ECO:0007669"/>
    <property type="project" value="UniProtKB-SubCell"/>
</dbReference>
<sequence length="125" mass="14547">KEVNYEHESSTDSQDSDDSNQLKAAKKLSIYDRLKRAVTKIRKSNILRDSMTHFCETLKIPKLQLLQDMKVRWNSTLKMLQRCIDLRKALDATMMSDSTLRPLVLSSSDWKIVEAMIDLLKVKNF</sequence>
<evidence type="ECO:0000256" key="6">
    <source>
        <dbReference type="SAM" id="MobiDB-lite"/>
    </source>
</evidence>
<evidence type="ECO:0000256" key="2">
    <source>
        <dbReference type="ARBA" id="ARBA00022723"/>
    </source>
</evidence>
<comment type="subcellular location">
    <subcellularLocation>
        <location evidence="1">Nucleus</location>
    </subcellularLocation>
</comment>
<name>A0A8J2KDG2_9HEXA</name>
<dbReference type="PANTHER" id="PTHR46481:SF10">
    <property type="entry name" value="ZINC FINGER BED DOMAIN-CONTAINING PROTEIN 39"/>
    <property type="match status" value="1"/>
</dbReference>
<proteinExistence type="predicted"/>
<keyword evidence="5" id="KW-0539">Nucleus</keyword>
<feature type="region of interest" description="Disordered" evidence="6">
    <location>
        <begin position="1"/>
        <end position="22"/>
    </location>
</feature>
<accession>A0A8J2KDG2</accession>
<evidence type="ECO:0000256" key="1">
    <source>
        <dbReference type="ARBA" id="ARBA00004123"/>
    </source>
</evidence>
<keyword evidence="8" id="KW-1185">Reference proteome</keyword>
<reference evidence="7" key="1">
    <citation type="submission" date="2021-06" db="EMBL/GenBank/DDBJ databases">
        <authorList>
            <person name="Hodson N. C."/>
            <person name="Mongue J. A."/>
            <person name="Jaron S. K."/>
        </authorList>
    </citation>
    <scope>NUCLEOTIDE SEQUENCE</scope>
</reference>
<evidence type="ECO:0000256" key="5">
    <source>
        <dbReference type="ARBA" id="ARBA00023242"/>
    </source>
</evidence>
<dbReference type="OrthoDB" id="1607513at2759"/>
<gene>
    <name evidence="7" type="ORF">AFUS01_LOCUS24981</name>
</gene>
<keyword evidence="3" id="KW-0863">Zinc-finger</keyword>
<dbReference type="InterPro" id="IPR052035">
    <property type="entry name" value="ZnF_BED_domain_contain"/>
</dbReference>
<feature type="non-terminal residue" evidence="7">
    <location>
        <position position="1"/>
    </location>
</feature>